<sequence length="172" mass="18307">MPVQRRNKGHAWQAATAQDGRFYGLFAGALFTVSLGLGVIGRSCRPIDGAVRFVMDFLTPYTTLDTRSLSVFLILSALFALVPRLQFCAAGCKYLVAGVITAAAALVTGGLAGILATELIRVAVGLSPIAIEEFLRPALQLLMIWLSAAYIVWMVLGIGNAGLLVRTPRAGR</sequence>
<feature type="transmembrane region" description="Helical" evidence="1">
    <location>
        <begin position="142"/>
        <end position="165"/>
    </location>
</feature>
<dbReference type="STRING" id="1494590.ATN84_22190"/>
<reference evidence="2 3" key="1">
    <citation type="submission" date="2015-11" db="EMBL/GenBank/DDBJ databases">
        <title>Draft genome sequence of Paramesorhizobium deserti A-3-E, a strain highly resistant to diverse beta-lactam antibiotics.</title>
        <authorList>
            <person name="Lv R."/>
            <person name="Yang X."/>
            <person name="Fang N."/>
            <person name="Guo J."/>
            <person name="Luo X."/>
            <person name="Peng F."/>
            <person name="Yang R."/>
            <person name="Cui Y."/>
            <person name="Fang C."/>
            <person name="Song Y."/>
        </authorList>
    </citation>
    <scope>NUCLEOTIDE SEQUENCE [LARGE SCALE GENOMIC DNA]</scope>
    <source>
        <strain evidence="2 3">A-3-E</strain>
    </source>
</reference>
<evidence type="ECO:0000256" key="1">
    <source>
        <dbReference type="SAM" id="Phobius"/>
    </source>
</evidence>
<comment type="caution">
    <text evidence="2">The sequence shown here is derived from an EMBL/GenBank/DDBJ whole genome shotgun (WGS) entry which is preliminary data.</text>
</comment>
<evidence type="ECO:0000313" key="2">
    <source>
        <dbReference type="EMBL" id="KXF74927.1"/>
    </source>
</evidence>
<protein>
    <submittedName>
        <fullName evidence="2">Uncharacterized protein</fullName>
    </submittedName>
</protein>
<feature type="transmembrane region" description="Helical" evidence="1">
    <location>
        <begin position="21"/>
        <end position="41"/>
    </location>
</feature>
<keyword evidence="3" id="KW-1185">Reference proteome</keyword>
<feature type="transmembrane region" description="Helical" evidence="1">
    <location>
        <begin position="94"/>
        <end position="116"/>
    </location>
</feature>
<dbReference type="EMBL" id="LNTU01000040">
    <property type="protein sequence ID" value="KXF74927.1"/>
    <property type="molecule type" value="Genomic_DNA"/>
</dbReference>
<keyword evidence="1" id="KW-0812">Transmembrane</keyword>
<feature type="transmembrane region" description="Helical" evidence="1">
    <location>
        <begin position="61"/>
        <end position="82"/>
    </location>
</feature>
<dbReference type="AlphaFoldDB" id="A0A135HNZ1"/>
<dbReference type="RefSeq" id="WP_068885162.1">
    <property type="nucleotide sequence ID" value="NZ_LNTU01000040.1"/>
</dbReference>
<proteinExistence type="predicted"/>
<dbReference type="Proteomes" id="UP000070107">
    <property type="component" value="Unassembled WGS sequence"/>
</dbReference>
<evidence type="ECO:0000313" key="3">
    <source>
        <dbReference type="Proteomes" id="UP000070107"/>
    </source>
</evidence>
<keyword evidence="1" id="KW-0472">Membrane</keyword>
<name>A0A135HNZ1_9HYPH</name>
<gene>
    <name evidence="2" type="ORF">ATN84_22190</name>
</gene>
<keyword evidence="1" id="KW-1133">Transmembrane helix</keyword>
<organism evidence="2 3">
    <name type="scientific">Paramesorhizobium deserti</name>
    <dbReference type="NCBI Taxonomy" id="1494590"/>
    <lineage>
        <taxon>Bacteria</taxon>
        <taxon>Pseudomonadati</taxon>
        <taxon>Pseudomonadota</taxon>
        <taxon>Alphaproteobacteria</taxon>
        <taxon>Hyphomicrobiales</taxon>
        <taxon>Phyllobacteriaceae</taxon>
        <taxon>Paramesorhizobium</taxon>
    </lineage>
</organism>
<accession>A0A135HNZ1</accession>